<protein>
    <submittedName>
        <fullName evidence="9">Carbohydrate ABC transporter permease</fullName>
    </submittedName>
</protein>
<evidence type="ECO:0000256" key="6">
    <source>
        <dbReference type="ARBA" id="ARBA00023136"/>
    </source>
</evidence>
<evidence type="ECO:0000313" key="10">
    <source>
        <dbReference type="Proteomes" id="UP001196565"/>
    </source>
</evidence>
<feature type="domain" description="ABC transmembrane type-1" evidence="8">
    <location>
        <begin position="68"/>
        <end position="261"/>
    </location>
</feature>
<dbReference type="InterPro" id="IPR035906">
    <property type="entry name" value="MetI-like_sf"/>
</dbReference>
<proteinExistence type="inferred from homology"/>
<keyword evidence="2 7" id="KW-0813">Transport</keyword>
<dbReference type="InterPro" id="IPR000515">
    <property type="entry name" value="MetI-like"/>
</dbReference>
<dbReference type="Gene3D" id="1.10.3720.10">
    <property type="entry name" value="MetI-like"/>
    <property type="match status" value="1"/>
</dbReference>
<evidence type="ECO:0000256" key="7">
    <source>
        <dbReference type="RuleBase" id="RU363032"/>
    </source>
</evidence>
<feature type="transmembrane region" description="Helical" evidence="7">
    <location>
        <begin position="12"/>
        <end position="30"/>
    </location>
</feature>
<dbReference type="InterPro" id="IPR050901">
    <property type="entry name" value="BP-dep_ABC_trans_perm"/>
</dbReference>
<feature type="transmembrane region" description="Helical" evidence="7">
    <location>
        <begin position="138"/>
        <end position="161"/>
    </location>
</feature>
<evidence type="ECO:0000259" key="8">
    <source>
        <dbReference type="PROSITE" id="PS50928"/>
    </source>
</evidence>
<feature type="transmembrane region" description="Helical" evidence="7">
    <location>
        <begin position="239"/>
        <end position="261"/>
    </location>
</feature>
<evidence type="ECO:0000256" key="4">
    <source>
        <dbReference type="ARBA" id="ARBA00022692"/>
    </source>
</evidence>
<feature type="transmembrane region" description="Helical" evidence="7">
    <location>
        <begin position="104"/>
        <end position="126"/>
    </location>
</feature>
<dbReference type="PANTHER" id="PTHR32243:SF18">
    <property type="entry name" value="INNER MEMBRANE ABC TRANSPORTER PERMEASE PROTEIN YCJP"/>
    <property type="match status" value="1"/>
</dbReference>
<evidence type="ECO:0000313" key="9">
    <source>
        <dbReference type="EMBL" id="MBW6400862.1"/>
    </source>
</evidence>
<organism evidence="9 10">
    <name type="scientific">Roseomonas alba</name>
    <dbReference type="NCBI Taxonomy" id="2846776"/>
    <lineage>
        <taxon>Bacteria</taxon>
        <taxon>Pseudomonadati</taxon>
        <taxon>Pseudomonadota</taxon>
        <taxon>Alphaproteobacteria</taxon>
        <taxon>Acetobacterales</taxon>
        <taxon>Roseomonadaceae</taxon>
        <taxon>Roseomonas</taxon>
    </lineage>
</organism>
<keyword evidence="6 7" id="KW-0472">Membrane</keyword>
<dbReference type="PANTHER" id="PTHR32243">
    <property type="entry name" value="MALTOSE TRANSPORT SYSTEM PERMEASE-RELATED"/>
    <property type="match status" value="1"/>
</dbReference>
<comment type="similarity">
    <text evidence="7">Belongs to the binding-protein-dependent transport system permease family.</text>
</comment>
<evidence type="ECO:0000256" key="5">
    <source>
        <dbReference type="ARBA" id="ARBA00022989"/>
    </source>
</evidence>
<gene>
    <name evidence="9" type="ORF">KPL78_23575</name>
</gene>
<comment type="subcellular location">
    <subcellularLocation>
        <location evidence="1 7">Cell membrane</location>
        <topology evidence="1 7">Multi-pass membrane protein</topology>
    </subcellularLocation>
</comment>
<dbReference type="CDD" id="cd06261">
    <property type="entry name" value="TM_PBP2"/>
    <property type="match status" value="1"/>
</dbReference>
<name>A0ABS7AGJ3_9PROT</name>
<sequence length="275" mass="29481">MMDRPAGPWRIAGGIVAAAIFALPLLWMLGTSFKPPGEYAAASASLWPRHPTLMHYEAVAGARVGRAVVNSLIVTAGTTLLALLAAYPAAYALARLRFPRRLDLVFLVFVLLVKLTPPIVLAVPLYQVLRVLGLLDTLPGLVLAQQIYALPFAIWMLLGFIRDVPVALEEAARMDGARLPRILWEILVPVTAAGLAATAVLVAIAAWNEFLFAFLFLQSPSNFTLPTFIATRINEDETLWGQLSAIGVLASLPVLALIGVVHRALSRGFAGGTTG</sequence>
<feature type="transmembrane region" description="Helical" evidence="7">
    <location>
        <begin position="72"/>
        <end position="92"/>
    </location>
</feature>
<reference evidence="9 10" key="1">
    <citation type="submission" date="2021-07" db="EMBL/GenBank/DDBJ databases">
        <authorList>
            <person name="So Y."/>
        </authorList>
    </citation>
    <scope>NUCLEOTIDE SEQUENCE [LARGE SCALE GENOMIC DNA]</scope>
    <source>
        <strain evidence="9 10">HJA6</strain>
    </source>
</reference>
<dbReference type="EMBL" id="JAHYBZ010000009">
    <property type="protein sequence ID" value="MBW6400862.1"/>
    <property type="molecule type" value="Genomic_DNA"/>
</dbReference>
<feature type="transmembrane region" description="Helical" evidence="7">
    <location>
        <begin position="182"/>
        <end position="207"/>
    </location>
</feature>
<dbReference type="Proteomes" id="UP001196565">
    <property type="component" value="Unassembled WGS sequence"/>
</dbReference>
<evidence type="ECO:0000256" key="2">
    <source>
        <dbReference type="ARBA" id="ARBA00022448"/>
    </source>
</evidence>
<evidence type="ECO:0000256" key="1">
    <source>
        <dbReference type="ARBA" id="ARBA00004651"/>
    </source>
</evidence>
<dbReference type="PROSITE" id="PS50928">
    <property type="entry name" value="ABC_TM1"/>
    <property type="match status" value="1"/>
</dbReference>
<keyword evidence="3" id="KW-1003">Cell membrane</keyword>
<comment type="caution">
    <text evidence="9">The sequence shown here is derived from an EMBL/GenBank/DDBJ whole genome shotgun (WGS) entry which is preliminary data.</text>
</comment>
<keyword evidence="5 7" id="KW-1133">Transmembrane helix</keyword>
<evidence type="ECO:0000256" key="3">
    <source>
        <dbReference type="ARBA" id="ARBA00022475"/>
    </source>
</evidence>
<keyword evidence="4 7" id="KW-0812">Transmembrane</keyword>
<keyword evidence="10" id="KW-1185">Reference proteome</keyword>
<accession>A0ABS7AGJ3</accession>
<dbReference type="SUPFAM" id="SSF161098">
    <property type="entry name" value="MetI-like"/>
    <property type="match status" value="1"/>
</dbReference>
<dbReference type="Pfam" id="PF00528">
    <property type="entry name" value="BPD_transp_1"/>
    <property type="match status" value="1"/>
</dbReference>